<organism evidence="3 4">
    <name type="scientific">Elysia chlorotica</name>
    <name type="common">Eastern emerald elysia</name>
    <name type="synonym">Sea slug</name>
    <dbReference type="NCBI Taxonomy" id="188477"/>
    <lineage>
        <taxon>Eukaryota</taxon>
        <taxon>Metazoa</taxon>
        <taxon>Spiralia</taxon>
        <taxon>Lophotrochozoa</taxon>
        <taxon>Mollusca</taxon>
        <taxon>Gastropoda</taxon>
        <taxon>Heterobranchia</taxon>
        <taxon>Euthyneura</taxon>
        <taxon>Panpulmonata</taxon>
        <taxon>Sacoglossa</taxon>
        <taxon>Placobranchoidea</taxon>
        <taxon>Plakobranchidae</taxon>
        <taxon>Elysia</taxon>
    </lineage>
</organism>
<dbReference type="InterPro" id="IPR016187">
    <property type="entry name" value="CTDL_fold"/>
</dbReference>
<dbReference type="CDD" id="cd00037">
    <property type="entry name" value="CLECT"/>
    <property type="match status" value="1"/>
</dbReference>
<keyword evidence="1" id="KW-0732">Signal</keyword>
<feature type="signal peptide" evidence="1">
    <location>
        <begin position="1"/>
        <end position="23"/>
    </location>
</feature>
<dbReference type="PANTHER" id="PTHR47218">
    <property type="entry name" value="C-TYPE LECTIN DOMAIN FAMILY 7 MEMBER A"/>
    <property type="match status" value="1"/>
</dbReference>
<dbReference type="Proteomes" id="UP000271974">
    <property type="component" value="Unassembled WGS sequence"/>
</dbReference>
<evidence type="ECO:0000256" key="1">
    <source>
        <dbReference type="SAM" id="SignalP"/>
    </source>
</evidence>
<proteinExistence type="predicted"/>
<feature type="domain" description="C-type lectin" evidence="2">
    <location>
        <begin position="42"/>
        <end position="116"/>
    </location>
</feature>
<dbReference type="PROSITE" id="PS50041">
    <property type="entry name" value="C_TYPE_LECTIN_2"/>
    <property type="match status" value="1"/>
</dbReference>
<protein>
    <recommendedName>
        <fullName evidence="2">C-type lectin domain-containing protein</fullName>
    </recommendedName>
</protein>
<keyword evidence="4" id="KW-1185">Reference proteome</keyword>
<dbReference type="InterPro" id="IPR001304">
    <property type="entry name" value="C-type_lectin-like"/>
</dbReference>
<accession>A0A3S1BRQ2</accession>
<dbReference type="GO" id="GO:0071226">
    <property type="term" value="P:cellular response to molecule of fungal origin"/>
    <property type="evidence" value="ECO:0007669"/>
    <property type="project" value="InterPro"/>
</dbReference>
<reference evidence="3 4" key="1">
    <citation type="submission" date="2019-01" db="EMBL/GenBank/DDBJ databases">
        <title>A draft genome assembly of the solar-powered sea slug Elysia chlorotica.</title>
        <authorList>
            <person name="Cai H."/>
            <person name="Li Q."/>
            <person name="Fang X."/>
            <person name="Li J."/>
            <person name="Curtis N.E."/>
            <person name="Altenburger A."/>
            <person name="Shibata T."/>
            <person name="Feng M."/>
            <person name="Maeda T."/>
            <person name="Schwartz J.A."/>
            <person name="Shigenobu S."/>
            <person name="Lundholm N."/>
            <person name="Nishiyama T."/>
            <person name="Yang H."/>
            <person name="Hasebe M."/>
            <person name="Li S."/>
            <person name="Pierce S.K."/>
            <person name="Wang J."/>
        </authorList>
    </citation>
    <scope>NUCLEOTIDE SEQUENCE [LARGE SCALE GENOMIC DNA]</scope>
    <source>
        <strain evidence="3">EC2010</strain>
        <tissue evidence="3">Whole organism of an adult</tissue>
    </source>
</reference>
<dbReference type="Pfam" id="PF00059">
    <property type="entry name" value="Lectin_C"/>
    <property type="match status" value="1"/>
</dbReference>
<dbReference type="AlphaFoldDB" id="A0A3S1BRQ2"/>
<sequence length="116" mass="13613">MMVKLQVSLGLVSFMYFLTPSDRSTCLAGPICHTGWQISRTRQKICVRFQTNTMSWQDARNTCLTLGGDLLKILDVETLRYINDQLMMSIKPSDTWIGLRYHRTEKHYRWNDEKHA</sequence>
<dbReference type="Gene3D" id="3.10.100.10">
    <property type="entry name" value="Mannose-Binding Protein A, subunit A"/>
    <property type="match status" value="1"/>
</dbReference>
<comment type="caution">
    <text evidence="3">The sequence shown here is derived from an EMBL/GenBank/DDBJ whole genome shotgun (WGS) entry which is preliminary data.</text>
</comment>
<dbReference type="InterPro" id="IPR016186">
    <property type="entry name" value="C-type_lectin-like/link_sf"/>
</dbReference>
<evidence type="ECO:0000259" key="2">
    <source>
        <dbReference type="PROSITE" id="PS50041"/>
    </source>
</evidence>
<dbReference type="OrthoDB" id="6142452at2759"/>
<feature type="chain" id="PRO_5018746515" description="C-type lectin domain-containing protein" evidence="1">
    <location>
        <begin position="24"/>
        <end position="116"/>
    </location>
</feature>
<name>A0A3S1BRQ2_ELYCH</name>
<dbReference type="InterPro" id="IPR042808">
    <property type="entry name" value="CLEC7A"/>
</dbReference>
<evidence type="ECO:0000313" key="4">
    <source>
        <dbReference type="Proteomes" id="UP000271974"/>
    </source>
</evidence>
<feature type="non-terminal residue" evidence="3">
    <location>
        <position position="116"/>
    </location>
</feature>
<gene>
    <name evidence="3" type="ORF">EGW08_002272</name>
</gene>
<evidence type="ECO:0000313" key="3">
    <source>
        <dbReference type="EMBL" id="RUS89920.1"/>
    </source>
</evidence>
<dbReference type="GO" id="GO:0001872">
    <property type="term" value="F:(1-&gt;3)-beta-D-glucan binding"/>
    <property type="evidence" value="ECO:0007669"/>
    <property type="project" value="InterPro"/>
</dbReference>
<dbReference type="EMBL" id="RQTK01000044">
    <property type="protein sequence ID" value="RUS89920.1"/>
    <property type="molecule type" value="Genomic_DNA"/>
</dbReference>
<dbReference type="SUPFAM" id="SSF56436">
    <property type="entry name" value="C-type lectin-like"/>
    <property type="match status" value="1"/>
</dbReference>
<dbReference type="PANTHER" id="PTHR47218:SF2">
    <property type="entry name" value="C-TYPE LECTIN DOMAIN-CONTAINING PROTEIN"/>
    <property type="match status" value="1"/>
</dbReference>